<dbReference type="KEGG" id="sna:Snas_5297"/>
<feature type="transmembrane region" description="Helical" evidence="1">
    <location>
        <begin position="68"/>
        <end position="85"/>
    </location>
</feature>
<feature type="transmembrane region" description="Helical" evidence="1">
    <location>
        <begin position="91"/>
        <end position="109"/>
    </location>
</feature>
<proteinExistence type="predicted"/>
<dbReference type="HOGENOM" id="CLU_2071696_0_0_11"/>
<feature type="transmembrane region" description="Helical" evidence="1">
    <location>
        <begin position="41"/>
        <end position="61"/>
    </location>
</feature>
<keyword evidence="1" id="KW-1133">Transmembrane helix</keyword>
<reference evidence="2 3" key="1">
    <citation type="journal article" date="2009" name="Stand. Genomic Sci.">
        <title>Complete genome sequence of Stackebrandtia nassauensis type strain (LLR-40K-21).</title>
        <authorList>
            <person name="Munk C."/>
            <person name="Lapidus A."/>
            <person name="Copeland A."/>
            <person name="Jando M."/>
            <person name="Mayilraj S."/>
            <person name="Glavina Del Rio T."/>
            <person name="Nolan M."/>
            <person name="Chen F."/>
            <person name="Lucas S."/>
            <person name="Tice H."/>
            <person name="Cheng J.F."/>
            <person name="Han C."/>
            <person name="Detter J.C."/>
            <person name="Bruce D."/>
            <person name="Goodwin L."/>
            <person name="Chain P."/>
            <person name="Pitluck S."/>
            <person name="Goker M."/>
            <person name="Ovchinikova G."/>
            <person name="Pati A."/>
            <person name="Ivanova N."/>
            <person name="Mavromatis K."/>
            <person name="Chen A."/>
            <person name="Palaniappan K."/>
            <person name="Land M."/>
            <person name="Hauser L."/>
            <person name="Chang Y.J."/>
            <person name="Jeffries C.D."/>
            <person name="Bristow J."/>
            <person name="Eisen J.A."/>
            <person name="Markowitz V."/>
            <person name="Hugenholtz P."/>
            <person name="Kyrpides N.C."/>
            <person name="Klenk H.P."/>
        </authorList>
    </citation>
    <scope>NUCLEOTIDE SEQUENCE [LARGE SCALE GENOMIC DNA]</scope>
    <source>
        <strain evidence="3">DSM 44728 / CIP 108903 / NRRL B-16338 / NBRC 102104 / LLR-40K-21</strain>
    </source>
</reference>
<protein>
    <submittedName>
        <fullName evidence="2">Uncharacterized protein</fullName>
    </submittedName>
</protein>
<gene>
    <name evidence="2" type="ordered locus">Snas_5297</name>
</gene>
<evidence type="ECO:0000256" key="1">
    <source>
        <dbReference type="SAM" id="Phobius"/>
    </source>
</evidence>
<dbReference type="EMBL" id="CP001778">
    <property type="protein sequence ID" value="ADD44931.1"/>
    <property type="molecule type" value="Genomic_DNA"/>
</dbReference>
<accession>D3PUQ7</accession>
<name>D3PUQ7_STANL</name>
<keyword evidence="1" id="KW-0472">Membrane</keyword>
<evidence type="ECO:0000313" key="3">
    <source>
        <dbReference type="Proteomes" id="UP000000844"/>
    </source>
</evidence>
<organism evidence="2 3">
    <name type="scientific">Stackebrandtia nassauensis (strain DSM 44728 / CIP 108903 / NRRL B-16338 / NBRC 102104 / LLR-40K-21)</name>
    <dbReference type="NCBI Taxonomy" id="446470"/>
    <lineage>
        <taxon>Bacteria</taxon>
        <taxon>Bacillati</taxon>
        <taxon>Actinomycetota</taxon>
        <taxon>Actinomycetes</taxon>
        <taxon>Glycomycetales</taxon>
        <taxon>Glycomycetaceae</taxon>
        <taxon>Stackebrandtia</taxon>
    </lineage>
</organism>
<dbReference type="Proteomes" id="UP000000844">
    <property type="component" value="Chromosome"/>
</dbReference>
<keyword evidence="1" id="KW-0812">Transmembrane</keyword>
<keyword evidence="3" id="KW-1185">Reference proteome</keyword>
<dbReference type="RefSeq" id="WP_013020502.1">
    <property type="nucleotide sequence ID" value="NC_013947.1"/>
</dbReference>
<evidence type="ECO:0000313" key="2">
    <source>
        <dbReference type="EMBL" id="ADD44931.1"/>
    </source>
</evidence>
<feature type="transmembrane region" description="Helical" evidence="1">
    <location>
        <begin position="12"/>
        <end position="35"/>
    </location>
</feature>
<sequence>MASRLATVPPPPVLAAFVLALATGLVWMVLALWPAPGEPGGGLFFPMTGLLLAVFTAFCVWQGERRGNLLVAVLFGVIPCLALLTSPRLGILQAAMGAALIVLLTVPTVSRQWFGYGG</sequence>
<dbReference type="AlphaFoldDB" id="D3PUQ7"/>